<sequence length="111" mass="12832">MIHSASAVFPRFQTARPYETNMAKGSLGHILNTMSLRQVPTERYFEQEETAINSLPLAKDIMVPENLKQALASFHQHHWEQACLAELDQMKRRNVWQEIDRKPGMKTIGHC</sequence>
<dbReference type="AlphaFoldDB" id="A0A9Q3H858"/>
<dbReference type="EMBL" id="AVOT02011693">
    <property type="protein sequence ID" value="MBW0492655.1"/>
    <property type="molecule type" value="Genomic_DNA"/>
</dbReference>
<keyword evidence="2" id="KW-1185">Reference proteome</keyword>
<dbReference type="Proteomes" id="UP000765509">
    <property type="component" value="Unassembled WGS sequence"/>
</dbReference>
<proteinExistence type="predicted"/>
<dbReference type="OrthoDB" id="2640446at2759"/>
<comment type="caution">
    <text evidence="1">The sequence shown here is derived from an EMBL/GenBank/DDBJ whole genome shotgun (WGS) entry which is preliminary data.</text>
</comment>
<protein>
    <submittedName>
        <fullName evidence="1">Uncharacterized protein</fullName>
    </submittedName>
</protein>
<organism evidence="1 2">
    <name type="scientific">Austropuccinia psidii MF-1</name>
    <dbReference type="NCBI Taxonomy" id="1389203"/>
    <lineage>
        <taxon>Eukaryota</taxon>
        <taxon>Fungi</taxon>
        <taxon>Dikarya</taxon>
        <taxon>Basidiomycota</taxon>
        <taxon>Pucciniomycotina</taxon>
        <taxon>Pucciniomycetes</taxon>
        <taxon>Pucciniales</taxon>
        <taxon>Sphaerophragmiaceae</taxon>
        <taxon>Austropuccinia</taxon>
    </lineage>
</organism>
<reference evidence="1" key="1">
    <citation type="submission" date="2021-03" db="EMBL/GenBank/DDBJ databases">
        <title>Draft genome sequence of rust myrtle Austropuccinia psidii MF-1, a brazilian biotype.</title>
        <authorList>
            <person name="Quecine M.C."/>
            <person name="Pachon D.M.R."/>
            <person name="Bonatelli M.L."/>
            <person name="Correr F.H."/>
            <person name="Franceschini L.M."/>
            <person name="Leite T.F."/>
            <person name="Margarido G.R.A."/>
            <person name="Almeida C.A."/>
            <person name="Ferrarezi J.A."/>
            <person name="Labate C.A."/>
        </authorList>
    </citation>
    <scope>NUCLEOTIDE SEQUENCE</scope>
    <source>
        <strain evidence="1">MF-1</strain>
    </source>
</reference>
<evidence type="ECO:0000313" key="2">
    <source>
        <dbReference type="Proteomes" id="UP000765509"/>
    </source>
</evidence>
<accession>A0A9Q3H858</accession>
<gene>
    <name evidence="1" type="ORF">O181_032370</name>
</gene>
<evidence type="ECO:0000313" key="1">
    <source>
        <dbReference type="EMBL" id="MBW0492655.1"/>
    </source>
</evidence>
<name>A0A9Q3H858_9BASI</name>